<accession>A0A7Y0FLQ9</accession>
<gene>
    <name evidence="10" type="ORF">HHL22_05630</name>
</gene>
<dbReference type="Pfam" id="PF00703">
    <property type="entry name" value="Glyco_hydro_2"/>
    <property type="match status" value="1"/>
</dbReference>
<dbReference type="SUPFAM" id="SSF49373">
    <property type="entry name" value="Invasin/intimin cell-adhesion fragments"/>
    <property type="match status" value="1"/>
</dbReference>
<evidence type="ECO:0000259" key="5">
    <source>
        <dbReference type="Pfam" id="PF00703"/>
    </source>
</evidence>
<organism evidence="10 11">
    <name type="scientific">Hymenobacter polaris</name>
    <dbReference type="NCBI Taxonomy" id="2682546"/>
    <lineage>
        <taxon>Bacteria</taxon>
        <taxon>Pseudomonadati</taxon>
        <taxon>Bacteroidota</taxon>
        <taxon>Cytophagia</taxon>
        <taxon>Cytophagales</taxon>
        <taxon>Hymenobacteraceae</taxon>
        <taxon>Hymenobacter</taxon>
    </lineage>
</organism>
<dbReference type="InterPro" id="IPR006103">
    <property type="entry name" value="Glyco_hydro_2_cat"/>
</dbReference>
<dbReference type="InterPro" id="IPR036156">
    <property type="entry name" value="Beta-gal/glucu_dom_sf"/>
</dbReference>
<dbReference type="SUPFAM" id="SSF49303">
    <property type="entry name" value="beta-Galactosidase/glucuronidase domain"/>
    <property type="match status" value="1"/>
</dbReference>
<feature type="domain" description="Glycoside hydrolase family 2" evidence="8">
    <location>
        <begin position="824"/>
        <end position="925"/>
    </location>
</feature>
<dbReference type="SUPFAM" id="SSF49785">
    <property type="entry name" value="Galactose-binding domain-like"/>
    <property type="match status" value="1"/>
</dbReference>
<dbReference type="Pfam" id="PF18565">
    <property type="entry name" value="Glyco_hydro2_C5"/>
    <property type="match status" value="1"/>
</dbReference>
<dbReference type="Gene3D" id="3.20.20.80">
    <property type="entry name" value="Glycosidases"/>
    <property type="match status" value="1"/>
</dbReference>
<dbReference type="EMBL" id="JABBGH010000001">
    <property type="protein sequence ID" value="NML64681.1"/>
    <property type="molecule type" value="Genomic_DNA"/>
</dbReference>
<keyword evidence="3" id="KW-0326">Glycosidase</keyword>
<feature type="signal peptide" evidence="4">
    <location>
        <begin position="1"/>
        <end position="20"/>
    </location>
</feature>
<dbReference type="PRINTS" id="PR00132">
    <property type="entry name" value="GLHYDRLASE2"/>
</dbReference>
<evidence type="ECO:0000259" key="8">
    <source>
        <dbReference type="Pfam" id="PF18565"/>
    </source>
</evidence>
<feature type="domain" description="Glycoside hydrolase family 2 catalytic" evidence="6">
    <location>
        <begin position="409"/>
        <end position="566"/>
    </location>
</feature>
<dbReference type="InterPro" id="IPR032311">
    <property type="entry name" value="DUF4982"/>
</dbReference>
<dbReference type="RefSeq" id="WP_169529965.1">
    <property type="nucleotide sequence ID" value="NZ_JABBGH010000001.1"/>
</dbReference>
<evidence type="ECO:0000259" key="6">
    <source>
        <dbReference type="Pfam" id="PF02836"/>
    </source>
</evidence>
<evidence type="ECO:0000259" key="7">
    <source>
        <dbReference type="Pfam" id="PF16355"/>
    </source>
</evidence>
<comment type="caution">
    <text evidence="10">The sequence shown here is derived from an EMBL/GenBank/DDBJ whole genome shotgun (WGS) entry which is preliminary data.</text>
</comment>
<dbReference type="InterPro" id="IPR048229">
    <property type="entry name" value="GalB-like"/>
</dbReference>
<dbReference type="InterPro" id="IPR013783">
    <property type="entry name" value="Ig-like_fold"/>
</dbReference>
<dbReference type="SUPFAM" id="SSF51445">
    <property type="entry name" value="(Trans)glycosidases"/>
    <property type="match status" value="1"/>
</dbReference>
<dbReference type="NCBIfam" id="NF041463">
    <property type="entry name" value="GalB"/>
    <property type="match status" value="1"/>
</dbReference>
<dbReference type="GO" id="GO:0005975">
    <property type="term" value="P:carbohydrate metabolic process"/>
    <property type="evidence" value="ECO:0007669"/>
    <property type="project" value="InterPro"/>
</dbReference>
<dbReference type="InterPro" id="IPR040605">
    <property type="entry name" value="Glyco_hydro2_dom5"/>
</dbReference>
<evidence type="ECO:0000313" key="11">
    <source>
        <dbReference type="Proteomes" id="UP000559626"/>
    </source>
</evidence>
<evidence type="ECO:0000313" key="10">
    <source>
        <dbReference type="EMBL" id="NML64681.1"/>
    </source>
</evidence>
<dbReference type="InterPro" id="IPR006101">
    <property type="entry name" value="Glyco_hydro_2"/>
</dbReference>
<reference evidence="10 11" key="1">
    <citation type="submission" date="2020-04" db="EMBL/GenBank/DDBJ databases">
        <title>Hymenobacter polaris sp. nov., isolated from Arctic soil.</title>
        <authorList>
            <person name="Dahal R.H."/>
        </authorList>
    </citation>
    <scope>NUCLEOTIDE SEQUENCE [LARGE SCALE GENOMIC DNA]</scope>
    <source>
        <strain evidence="10 11">RP-2-7</strain>
    </source>
</reference>
<dbReference type="Gene3D" id="2.60.40.10">
    <property type="entry name" value="Immunoglobulins"/>
    <property type="match status" value="3"/>
</dbReference>
<evidence type="ECO:0000259" key="9">
    <source>
        <dbReference type="Pfam" id="PF22666"/>
    </source>
</evidence>
<protein>
    <submittedName>
        <fullName evidence="10">Glycoside hydrolase family 2 protein</fullName>
    </submittedName>
</protein>
<feature type="chain" id="PRO_5030687860" evidence="4">
    <location>
        <begin position="21"/>
        <end position="930"/>
    </location>
</feature>
<keyword evidence="11" id="KW-1185">Reference proteome</keyword>
<feature type="domain" description="Glycoside hydrolase family 2 immunoglobulin-like beta-sandwich" evidence="5">
    <location>
        <begin position="289"/>
        <end position="402"/>
    </location>
</feature>
<evidence type="ECO:0000256" key="2">
    <source>
        <dbReference type="ARBA" id="ARBA00022801"/>
    </source>
</evidence>
<dbReference type="PANTHER" id="PTHR42732:SF1">
    <property type="entry name" value="BETA-MANNOSIDASE"/>
    <property type="match status" value="1"/>
</dbReference>
<feature type="domain" description="DUF4982" evidence="7">
    <location>
        <begin position="751"/>
        <end position="810"/>
    </location>
</feature>
<sequence length="930" mass="101429">MTRLAALLPVAATGWLLTFATTGKQPAGSRPFPLALPPTAAVAAPQAERGPRERISLNEGWRFYRYGPAATPDSLIYDVRPEVRNEQDSKAADSRPTEAVAVAATQTVLKPWILPTGNDFIRDPARRHARPAGNPGGHFPFVQAGFDDTQWERVTLPHDWASKGPFYAGEGVPIGGGMGRLPVQGVAWYRRKLAVPATDAGRTFYLDVEGAMSYAMVWLNGQLVGGWPYGYSSWRLDLTPYIKPGQENQLAIRLDNPPASARWYPGAGLYRNVWLTKVNPVHVGQWGTTVTTPRVSKTAATVSLRVAVANKGASDQRVDVATEIYQLSAQGEKTGRPVARLPLATATVRAQATDTVAGVVTIANPRLWGPPPTQTPNRYVAVTTLLAQGKALDVYETPFGIREVRFEPDKGLFVNGEHILVKGANQHHDLGPLGAAFNERAAERQLQLLRAMGCNAVRMSHNPPAPELLALTDRLGFLVLDEIFDCWELKKTPLDFHLIFPDWHEPDLRALIRRDRNSPSVVLWSFGNEVGEQYTGEKGAAVARELYAIAKQEDPTRPTTVAMNYAKPDMPLPAVADVISLNYQGEGIRNGGAYAGLKGISTPPLFPAFHQKFPGKMILSSENASALSSRGEFLFPVYPGNSAPVADGQGGNSTTHQVSAYELYSVDFGASADKVFATLDQHPYVAGGFVWTGWDYLGEPTPYYSSRSSYSGIIDLAGFPKERFYLYQSYWRPELPMAHLLPHWNWPQRRGQPTPVHVFTSGDEAELFLNGKTLGRKKKAAGEYRLRWDDVVYAPGELRVVAYKHGRRWAEDRVRTTGEPRQVTLAADRHTLQATGEDLVFITAQLTDKDGRPVPTAANKVAFSVEGPGELVATGNGDAANLVSFASPAREAFNGKCLVIVRARKGAAGTIMVRAQSGGLAGGSVSVQVR</sequence>
<dbReference type="InterPro" id="IPR008979">
    <property type="entry name" value="Galactose-bd-like_sf"/>
</dbReference>
<dbReference type="InterPro" id="IPR006102">
    <property type="entry name" value="Ig-like_GH2"/>
</dbReference>
<dbReference type="InterPro" id="IPR017853">
    <property type="entry name" value="GH"/>
</dbReference>
<feature type="domain" description="Beta-mannosidase-like galactose-binding" evidence="9">
    <location>
        <begin position="188"/>
        <end position="261"/>
    </location>
</feature>
<comment type="similarity">
    <text evidence="1">Belongs to the glycosyl hydrolase 2 family.</text>
</comment>
<dbReference type="InterPro" id="IPR054593">
    <property type="entry name" value="Beta-mannosidase-like_N2"/>
</dbReference>
<dbReference type="InterPro" id="IPR008964">
    <property type="entry name" value="Invasin/intimin_cell_adhesion"/>
</dbReference>
<keyword evidence="4" id="KW-0732">Signal</keyword>
<dbReference type="Proteomes" id="UP000559626">
    <property type="component" value="Unassembled WGS sequence"/>
</dbReference>
<keyword evidence="2 10" id="KW-0378">Hydrolase</keyword>
<dbReference type="PANTHER" id="PTHR42732">
    <property type="entry name" value="BETA-GALACTOSIDASE"/>
    <property type="match status" value="1"/>
</dbReference>
<dbReference type="Pfam" id="PF02836">
    <property type="entry name" value="Glyco_hydro_2_C"/>
    <property type="match status" value="1"/>
</dbReference>
<dbReference type="GO" id="GO:0004553">
    <property type="term" value="F:hydrolase activity, hydrolyzing O-glycosyl compounds"/>
    <property type="evidence" value="ECO:0007669"/>
    <property type="project" value="InterPro"/>
</dbReference>
<dbReference type="InterPro" id="IPR051913">
    <property type="entry name" value="GH2_Domain-Containing"/>
</dbReference>
<name>A0A7Y0FLQ9_9BACT</name>
<dbReference type="AlphaFoldDB" id="A0A7Y0FLQ9"/>
<dbReference type="Pfam" id="PF22666">
    <property type="entry name" value="Glyco_hydro_2_N2"/>
    <property type="match status" value="1"/>
</dbReference>
<proteinExistence type="inferred from homology"/>
<evidence type="ECO:0000256" key="3">
    <source>
        <dbReference type="ARBA" id="ARBA00023295"/>
    </source>
</evidence>
<evidence type="ECO:0000256" key="1">
    <source>
        <dbReference type="ARBA" id="ARBA00007401"/>
    </source>
</evidence>
<dbReference type="Gene3D" id="2.60.120.260">
    <property type="entry name" value="Galactose-binding domain-like"/>
    <property type="match status" value="1"/>
</dbReference>
<dbReference type="Pfam" id="PF16355">
    <property type="entry name" value="DUF4982"/>
    <property type="match status" value="1"/>
</dbReference>
<evidence type="ECO:0000256" key="4">
    <source>
        <dbReference type="SAM" id="SignalP"/>
    </source>
</evidence>